<evidence type="ECO:0000313" key="1">
    <source>
        <dbReference type="EMBL" id="KAF7367124.1"/>
    </source>
</evidence>
<dbReference type="Proteomes" id="UP000623467">
    <property type="component" value="Unassembled WGS sequence"/>
</dbReference>
<organism evidence="1 2">
    <name type="scientific">Mycena sanguinolenta</name>
    <dbReference type="NCBI Taxonomy" id="230812"/>
    <lineage>
        <taxon>Eukaryota</taxon>
        <taxon>Fungi</taxon>
        <taxon>Dikarya</taxon>
        <taxon>Basidiomycota</taxon>
        <taxon>Agaricomycotina</taxon>
        <taxon>Agaricomycetes</taxon>
        <taxon>Agaricomycetidae</taxon>
        <taxon>Agaricales</taxon>
        <taxon>Marasmiineae</taxon>
        <taxon>Mycenaceae</taxon>
        <taxon>Mycena</taxon>
    </lineage>
</organism>
<keyword evidence="2" id="KW-1185">Reference proteome</keyword>
<dbReference type="OrthoDB" id="3034835at2759"/>
<dbReference type="EMBL" id="JACAZH010000006">
    <property type="protein sequence ID" value="KAF7367124.1"/>
    <property type="molecule type" value="Genomic_DNA"/>
</dbReference>
<evidence type="ECO:0000313" key="2">
    <source>
        <dbReference type="Proteomes" id="UP000623467"/>
    </source>
</evidence>
<comment type="caution">
    <text evidence="1">The sequence shown here is derived from an EMBL/GenBank/DDBJ whole genome shotgun (WGS) entry which is preliminary data.</text>
</comment>
<dbReference type="AlphaFoldDB" id="A0A8H6YXP4"/>
<accession>A0A8H6YXP4</accession>
<gene>
    <name evidence="1" type="ORF">MSAN_00972100</name>
</gene>
<name>A0A8H6YXP4_9AGAR</name>
<protein>
    <submittedName>
        <fullName evidence="1">Uncharacterized protein</fullName>
    </submittedName>
</protein>
<proteinExistence type="predicted"/>
<reference evidence="1" key="1">
    <citation type="submission" date="2020-05" db="EMBL/GenBank/DDBJ databases">
        <title>Mycena genomes resolve the evolution of fungal bioluminescence.</title>
        <authorList>
            <person name="Tsai I.J."/>
        </authorList>
    </citation>
    <scope>NUCLEOTIDE SEQUENCE</scope>
    <source>
        <strain evidence="1">160909Yilan</strain>
    </source>
</reference>
<sequence length="243" mass="27457">MDLACLSDNPVSRLVYQFVDLFMRTITVESTQQSYLPTTIKHPYLPPYQEHISPNSGDDKHALLLGLVIAFRTPPSVDQIARVAHLSPEKVQIVLARTLGPLINDPSSDLLLSQNLVARILQTCCVDIDAAHERLACWCLKFLDMRNVRDIAYATHHWAHHTSRAEATPSLLDALRDLAFPFVTISTEQLMDVTLWLKSRENGNNGVHDRIVQFETLLQVKAVESTDSVHAWEHIDCIEGTWE</sequence>